<reference evidence="1" key="1">
    <citation type="submission" date="2020-10" db="EMBL/GenBank/DDBJ databases">
        <title>De novo genome project of the cellulose decomposer Thermobifida halotolerans type strain.</title>
        <authorList>
            <person name="Nagy I."/>
            <person name="Horvath B."/>
            <person name="Kukolya J."/>
            <person name="Nagy I."/>
            <person name="Orsini M."/>
        </authorList>
    </citation>
    <scope>NUCLEOTIDE SEQUENCE</scope>
    <source>
        <strain evidence="1">DSM 44931</strain>
    </source>
</reference>
<evidence type="ECO:0000313" key="2">
    <source>
        <dbReference type="Proteomes" id="UP000265719"/>
    </source>
</evidence>
<dbReference type="OrthoDB" id="9803101at2"/>
<dbReference type="Gene3D" id="3.30.1330.40">
    <property type="entry name" value="RutC-like"/>
    <property type="match status" value="1"/>
</dbReference>
<dbReference type="InterPro" id="IPR006175">
    <property type="entry name" value="YjgF/YER057c/UK114"/>
</dbReference>
<dbReference type="KEGG" id="thao:NI17_006900"/>
<sequence>MGGDVTLIRGRPLTDTVDHAYAAAVEAPVRAVWTAGACPLDAEGNTAAVGDYAGRAHQVVRNLVTALDGAGAGLGDVVRTTVYVATAEQAHLVEVWNAVREYMGEHDAPGTPLGVTVLGYDDQLVEVEAVAVTS</sequence>
<accession>A0A399G956</accession>
<gene>
    <name evidence="1" type="ORF">NI17_006900</name>
</gene>
<keyword evidence="2" id="KW-1185">Reference proteome</keyword>
<name>A0A399G956_9ACTN</name>
<dbReference type="PANTHER" id="PTHR43857">
    <property type="entry name" value="BLR7761 PROTEIN"/>
    <property type="match status" value="1"/>
</dbReference>
<evidence type="ECO:0000313" key="1">
    <source>
        <dbReference type="EMBL" id="UOE20899.1"/>
    </source>
</evidence>
<dbReference type="SUPFAM" id="SSF55298">
    <property type="entry name" value="YjgF-like"/>
    <property type="match status" value="1"/>
</dbReference>
<proteinExistence type="predicted"/>
<dbReference type="Pfam" id="PF01042">
    <property type="entry name" value="Ribonuc_L-PSP"/>
    <property type="match status" value="1"/>
</dbReference>
<protein>
    <submittedName>
        <fullName evidence="1">RidA family protein</fullName>
    </submittedName>
</protein>
<dbReference type="RefSeq" id="WP_068692921.1">
    <property type="nucleotide sequence ID" value="NZ_CP063196.1"/>
</dbReference>
<organism evidence="1 2">
    <name type="scientific">Thermobifida halotolerans</name>
    <dbReference type="NCBI Taxonomy" id="483545"/>
    <lineage>
        <taxon>Bacteria</taxon>
        <taxon>Bacillati</taxon>
        <taxon>Actinomycetota</taxon>
        <taxon>Actinomycetes</taxon>
        <taxon>Streptosporangiales</taxon>
        <taxon>Nocardiopsidaceae</taxon>
        <taxon>Thermobifida</taxon>
    </lineage>
</organism>
<dbReference type="PANTHER" id="PTHR43857:SF1">
    <property type="entry name" value="YJGH FAMILY PROTEIN"/>
    <property type="match status" value="1"/>
</dbReference>
<dbReference type="AlphaFoldDB" id="A0A399G956"/>
<dbReference type="InterPro" id="IPR035959">
    <property type="entry name" value="RutC-like_sf"/>
</dbReference>
<dbReference type="Proteomes" id="UP000265719">
    <property type="component" value="Chromosome"/>
</dbReference>
<dbReference type="CDD" id="cd00448">
    <property type="entry name" value="YjgF_YER057c_UK114_family"/>
    <property type="match status" value="1"/>
</dbReference>
<dbReference type="EMBL" id="CP063196">
    <property type="protein sequence ID" value="UOE20899.1"/>
    <property type="molecule type" value="Genomic_DNA"/>
</dbReference>